<reference evidence="1" key="1">
    <citation type="submission" date="2022-08" db="EMBL/GenBank/DDBJ databases">
        <title>Whole genome sequencing of non-tuberculosis mycobacteria type-strains.</title>
        <authorList>
            <person name="Igarashi Y."/>
            <person name="Osugi A."/>
            <person name="Mitarai S."/>
        </authorList>
    </citation>
    <scope>NUCLEOTIDE SEQUENCE</scope>
    <source>
        <strain evidence="1">DSM 45127</strain>
    </source>
</reference>
<keyword evidence="2" id="KW-1185">Reference proteome</keyword>
<evidence type="ECO:0000313" key="2">
    <source>
        <dbReference type="Proteomes" id="UP001055336"/>
    </source>
</evidence>
<proteinExistence type="predicted"/>
<sequence length="168" mass="18717">MDDTILVRERGQLLEFSYTDMLCYAGPRSRVGVAAALKVLQRAFAALSPNHPPQRRSIAIRVAIDEPGIRDGIEAVTRAVTDGRYCVDANLARPDRGPILQGFAFHVTVKGRTATLLMRHGFITDEFFRLTAKPERSQADEGRLDELNHQLATHVLMTSAEDVFELVE</sequence>
<dbReference type="EMBL" id="CP092488">
    <property type="protein sequence ID" value="UMB67850.1"/>
    <property type="molecule type" value="Genomic_DNA"/>
</dbReference>
<dbReference type="Proteomes" id="UP001055336">
    <property type="component" value="Chromosome"/>
</dbReference>
<organism evidence="1 2">
    <name type="scientific">Mycobacterium paraterrae</name>
    <dbReference type="NCBI Taxonomy" id="577492"/>
    <lineage>
        <taxon>Bacteria</taxon>
        <taxon>Bacillati</taxon>
        <taxon>Actinomycetota</taxon>
        <taxon>Actinomycetes</taxon>
        <taxon>Mycobacteriales</taxon>
        <taxon>Mycobacteriaceae</taxon>
        <taxon>Mycobacterium</taxon>
    </lineage>
</organism>
<gene>
    <name evidence="1" type="ORF">MKK62_15295</name>
</gene>
<protein>
    <submittedName>
        <fullName evidence="1">Uncharacterized protein</fullName>
    </submittedName>
</protein>
<evidence type="ECO:0000313" key="1">
    <source>
        <dbReference type="EMBL" id="UMB67850.1"/>
    </source>
</evidence>
<dbReference type="RefSeq" id="WP_240258316.1">
    <property type="nucleotide sequence ID" value="NZ_CP092488.2"/>
</dbReference>
<accession>A0ABY3VI67</accession>
<name>A0ABY3VI67_9MYCO</name>